<dbReference type="CDD" id="cd00085">
    <property type="entry name" value="HNHc"/>
    <property type="match status" value="1"/>
</dbReference>
<proteinExistence type="predicted"/>
<dbReference type="SMART" id="SM00507">
    <property type="entry name" value="HNHc"/>
    <property type="match status" value="1"/>
</dbReference>
<evidence type="ECO:0000313" key="3">
    <source>
        <dbReference type="Proteomes" id="UP000550501"/>
    </source>
</evidence>
<feature type="domain" description="HNH nuclease" evidence="1">
    <location>
        <begin position="314"/>
        <end position="364"/>
    </location>
</feature>
<reference evidence="2 3" key="1">
    <citation type="submission" date="2020-08" db="EMBL/GenBank/DDBJ databases">
        <title>The Agave Microbiome: Exploring the role of microbial communities in plant adaptations to desert environments.</title>
        <authorList>
            <person name="Partida-Martinez L.P."/>
        </authorList>
    </citation>
    <scope>NUCLEOTIDE SEQUENCE [LARGE SCALE GENOMIC DNA]</scope>
    <source>
        <strain evidence="2 3">AT2.18</strain>
    </source>
</reference>
<evidence type="ECO:0000259" key="1">
    <source>
        <dbReference type="SMART" id="SM00507"/>
    </source>
</evidence>
<organism evidence="2 3">
    <name type="scientific">Mycolicibacterium iranicum</name>
    <name type="common">Mycobacterium iranicum</name>
    <dbReference type="NCBI Taxonomy" id="912594"/>
    <lineage>
        <taxon>Bacteria</taxon>
        <taxon>Bacillati</taxon>
        <taxon>Actinomycetota</taxon>
        <taxon>Actinomycetes</taxon>
        <taxon>Mycobacteriales</taxon>
        <taxon>Mycobacteriaceae</taxon>
        <taxon>Mycolicibacterium</taxon>
    </lineage>
</organism>
<gene>
    <name evidence="2" type="ORF">FHR72_003535</name>
</gene>
<dbReference type="InterPro" id="IPR003615">
    <property type="entry name" value="HNH_nuc"/>
</dbReference>
<protein>
    <recommendedName>
        <fullName evidence="1">HNH nuclease domain-containing protein</fullName>
    </recommendedName>
</protein>
<evidence type="ECO:0000313" key="2">
    <source>
        <dbReference type="EMBL" id="MBB2992039.1"/>
    </source>
</evidence>
<accession>A0A839Q7S5</accession>
<keyword evidence="3" id="KW-1185">Reference proteome</keyword>
<dbReference type="RefSeq" id="WP_183470368.1">
    <property type="nucleotide sequence ID" value="NZ_JACHVU010000008.1"/>
</dbReference>
<dbReference type="Proteomes" id="UP000550501">
    <property type="component" value="Unassembled WGS sequence"/>
</dbReference>
<name>A0A839Q7S5_MYCIR</name>
<dbReference type="AlphaFoldDB" id="A0A839Q7S5"/>
<comment type="caution">
    <text evidence="2">The sequence shown here is derived from an EMBL/GenBank/DDBJ whole genome shotgun (WGS) entry which is preliminary data.</text>
</comment>
<sequence>MFDSMFDIDPDASEGQLRTLVEHCELLKSKAAAAQARATALWAQKRAAAEQAAGVRADRRGKGLASEIALARRDAPVKGNTHLGLATALVHEMPRTLAALERGRLSEWRATLIVRESACLSVEHRRRLDRELCDEADGFTGWGDARVAAAAKKITARLDAAAVVERNDRAVRNRCVTTRPAPNGMVYLTFLTSLAQGIGMYAALSREADTTGDGRSRGQVMTDTAYARITGRSVTAAIDVHLNLVLSDTTLFGGDDCPGVLQGYGPVPAEVVRHLVGDAAGDDSAKATLRRLYRHPRSGQLAAMESRARIFPKGLATFIGLRDQTCRTPYCNAPIRHHDHATPDRDGGPTSALNGLGLCAACNYAKEAPGWRVTTSAENGSHSAEYVTPTGATYRSIAPPLPGPPVLRQVSLLEGTFSVDLVTFCAA</sequence>
<dbReference type="EMBL" id="JACHVU010000008">
    <property type="protein sequence ID" value="MBB2992039.1"/>
    <property type="molecule type" value="Genomic_DNA"/>
</dbReference>